<keyword evidence="4 6" id="KW-1133">Transmembrane helix</keyword>
<keyword evidence="5 6" id="KW-0472">Membrane</keyword>
<keyword evidence="2" id="KW-1003">Cell membrane</keyword>
<name>A0A084IMP1_SALHC</name>
<evidence type="ECO:0000256" key="1">
    <source>
        <dbReference type="ARBA" id="ARBA00004651"/>
    </source>
</evidence>
<evidence type="ECO:0000256" key="6">
    <source>
        <dbReference type="SAM" id="Phobius"/>
    </source>
</evidence>
<comment type="subcellular location">
    <subcellularLocation>
        <location evidence="1">Cell membrane</location>
        <topology evidence="1">Multi-pass membrane protein</topology>
    </subcellularLocation>
</comment>
<dbReference type="RefSeq" id="WP_051883198.1">
    <property type="nucleotide sequence ID" value="NZ_APNK01000007.1"/>
</dbReference>
<sequence>MIMRVYDSVVDVVVIGLVLIMLVTLGFAFFDVAAGLFRLLPTIKTTELDATEFRDLVSSVLDVFVIIELFSTFVQYVKVRRVRLSMLIDVTAVFVLRDMLVTLYGQTFETSQLIVLALLLIVLVIARSITGFFPPKSWKES</sequence>
<organism evidence="7 8">
    <name type="scientific">Salinisphaera hydrothermalis (strain C41B8)</name>
    <dbReference type="NCBI Taxonomy" id="1304275"/>
    <lineage>
        <taxon>Bacteria</taxon>
        <taxon>Pseudomonadati</taxon>
        <taxon>Pseudomonadota</taxon>
        <taxon>Gammaproteobacteria</taxon>
        <taxon>Salinisphaerales</taxon>
        <taxon>Salinisphaeraceae</taxon>
        <taxon>Salinisphaera</taxon>
    </lineage>
</organism>
<reference evidence="7 8" key="1">
    <citation type="submission" date="2013-03" db="EMBL/GenBank/DDBJ databases">
        <title>Salinisphaera hydrothermalis C41B8 Genome Sequencing.</title>
        <authorList>
            <person name="Li C."/>
            <person name="Lai Q."/>
            <person name="Shao Z."/>
        </authorList>
    </citation>
    <scope>NUCLEOTIDE SEQUENCE [LARGE SCALE GENOMIC DNA]</scope>
    <source>
        <strain evidence="7 8">C41B8</strain>
    </source>
</reference>
<evidence type="ECO:0000256" key="3">
    <source>
        <dbReference type="ARBA" id="ARBA00022692"/>
    </source>
</evidence>
<keyword evidence="8" id="KW-1185">Reference proteome</keyword>
<accession>A0A084IMP1</accession>
<keyword evidence="3 6" id="KW-0812">Transmembrane</keyword>
<dbReference type="AlphaFoldDB" id="A0A084IMP1"/>
<dbReference type="Pfam" id="PF06146">
    <property type="entry name" value="PsiE"/>
    <property type="match status" value="1"/>
</dbReference>
<feature type="transmembrane region" description="Helical" evidence="6">
    <location>
        <begin position="56"/>
        <end position="74"/>
    </location>
</feature>
<evidence type="ECO:0008006" key="9">
    <source>
        <dbReference type="Google" id="ProtNLM"/>
    </source>
</evidence>
<dbReference type="eggNOG" id="COG3431">
    <property type="taxonomic scope" value="Bacteria"/>
</dbReference>
<evidence type="ECO:0000313" key="7">
    <source>
        <dbReference type="EMBL" id="KEZ77975.1"/>
    </source>
</evidence>
<comment type="caution">
    <text evidence="7">The sequence shown here is derived from an EMBL/GenBank/DDBJ whole genome shotgun (WGS) entry which is preliminary data.</text>
</comment>
<protein>
    <recommendedName>
        <fullName evidence="9">Protein PsiE</fullName>
    </recommendedName>
</protein>
<evidence type="ECO:0000256" key="4">
    <source>
        <dbReference type="ARBA" id="ARBA00022989"/>
    </source>
</evidence>
<evidence type="ECO:0000313" key="8">
    <source>
        <dbReference type="Proteomes" id="UP000028302"/>
    </source>
</evidence>
<dbReference type="EMBL" id="APNK01000007">
    <property type="protein sequence ID" value="KEZ77975.1"/>
    <property type="molecule type" value="Genomic_DNA"/>
</dbReference>
<proteinExistence type="predicted"/>
<feature type="transmembrane region" description="Helical" evidence="6">
    <location>
        <begin position="12"/>
        <end position="36"/>
    </location>
</feature>
<dbReference type="Proteomes" id="UP000028302">
    <property type="component" value="Unassembled WGS sequence"/>
</dbReference>
<dbReference type="GO" id="GO:0005886">
    <property type="term" value="C:plasma membrane"/>
    <property type="evidence" value="ECO:0007669"/>
    <property type="project" value="UniProtKB-SubCell"/>
</dbReference>
<gene>
    <name evidence="7" type="ORF">C41B8_06762</name>
</gene>
<dbReference type="STRING" id="1304275.C41B8_06762"/>
<dbReference type="InterPro" id="IPR020948">
    <property type="entry name" value="P_starv_induced_PsiE-like"/>
</dbReference>
<evidence type="ECO:0000256" key="2">
    <source>
        <dbReference type="ARBA" id="ARBA00022475"/>
    </source>
</evidence>
<evidence type="ECO:0000256" key="5">
    <source>
        <dbReference type="ARBA" id="ARBA00023136"/>
    </source>
</evidence>
<feature type="transmembrane region" description="Helical" evidence="6">
    <location>
        <begin position="113"/>
        <end position="133"/>
    </location>
</feature>